<organism evidence="17 18">
    <name type="scientific">Petrolisthes manimaculis</name>
    <dbReference type="NCBI Taxonomy" id="1843537"/>
    <lineage>
        <taxon>Eukaryota</taxon>
        <taxon>Metazoa</taxon>
        <taxon>Ecdysozoa</taxon>
        <taxon>Arthropoda</taxon>
        <taxon>Crustacea</taxon>
        <taxon>Multicrustacea</taxon>
        <taxon>Malacostraca</taxon>
        <taxon>Eumalacostraca</taxon>
        <taxon>Eucarida</taxon>
        <taxon>Decapoda</taxon>
        <taxon>Pleocyemata</taxon>
        <taxon>Anomura</taxon>
        <taxon>Galatheoidea</taxon>
        <taxon>Porcellanidae</taxon>
        <taxon>Petrolisthes</taxon>
    </lineage>
</organism>
<comment type="function">
    <text evidence="12">Required for the establishment of the posterior-most head and the anterior-most tail segments of the embryo. Probably function as a transcriptional regulator. Could repress the transcription of the tsh gene.</text>
</comment>
<comment type="similarity">
    <text evidence="11">Belongs to the sal C2H2-type zinc-finger protein family.</text>
</comment>
<evidence type="ECO:0000256" key="9">
    <source>
        <dbReference type="ARBA" id="ARBA00023163"/>
    </source>
</evidence>
<feature type="domain" description="C2H2-type" evidence="16">
    <location>
        <begin position="370"/>
        <end position="397"/>
    </location>
</feature>
<feature type="compositionally biased region" description="Basic and acidic residues" evidence="15">
    <location>
        <begin position="75"/>
        <end position="92"/>
    </location>
</feature>
<dbReference type="FunFam" id="3.30.160.60:FF:000215">
    <property type="entry name" value="Spalt-like transcription factor 3"/>
    <property type="match status" value="1"/>
</dbReference>
<evidence type="ECO:0000256" key="12">
    <source>
        <dbReference type="ARBA" id="ARBA00056983"/>
    </source>
</evidence>
<dbReference type="Gene3D" id="3.30.160.60">
    <property type="entry name" value="Classic Zinc Finger"/>
    <property type="match status" value="6"/>
</dbReference>
<feature type="domain" description="C2H2-type" evidence="16">
    <location>
        <begin position="876"/>
        <end position="903"/>
    </location>
</feature>
<feature type="compositionally biased region" description="Pro residues" evidence="15">
    <location>
        <begin position="456"/>
        <end position="485"/>
    </location>
</feature>
<dbReference type="SMART" id="SM00355">
    <property type="entry name" value="ZnF_C2H2"/>
    <property type="match status" value="8"/>
</dbReference>
<dbReference type="GO" id="GO:0008270">
    <property type="term" value="F:zinc ion binding"/>
    <property type="evidence" value="ECO:0007669"/>
    <property type="project" value="UniProtKB-KW"/>
</dbReference>
<feature type="region of interest" description="Disordered" evidence="15">
    <location>
        <begin position="503"/>
        <end position="747"/>
    </location>
</feature>
<feature type="domain" description="C2H2-type" evidence="16">
    <location>
        <begin position="398"/>
        <end position="425"/>
    </location>
</feature>
<dbReference type="GO" id="GO:0005634">
    <property type="term" value="C:nucleus"/>
    <property type="evidence" value="ECO:0007669"/>
    <property type="project" value="UniProtKB-SubCell"/>
</dbReference>
<keyword evidence="8" id="KW-0238">DNA-binding</keyword>
<feature type="domain" description="C2H2-type" evidence="16">
    <location>
        <begin position="1184"/>
        <end position="1211"/>
    </location>
</feature>
<dbReference type="GO" id="GO:0000981">
    <property type="term" value="F:DNA-binding transcription factor activity, RNA polymerase II-specific"/>
    <property type="evidence" value="ECO:0007669"/>
    <property type="project" value="TreeGrafter"/>
</dbReference>
<sequence>MRHSEADEVYICPYCRAELGSREQLEEHRAACGREPPVLPVPDTPRTTTDEGTDHPDELRRHQDVANNNQAHALKAREAPEATTPESRESSVDRNNGYDSDSNPTESGPLAQIRQLLAQSASTPQVGPIAQQLAQSNLALEAIQNTRMALAQFATSAMNSQNSNNPQAMQEFALLQGTLYTLQHQQMMQLQLIQQLQAQLSLKNKEGSPGLPNFPEGEQKSGSEPQERQEPPTSPTPAPRPPPPPPTTTESSQVVSSSFISSLIERFKAPPSSESNNERSAGNTPLCPSSTSSSLPDPRDRPISPPMTASSIASSVIQHTDPPPTDEPNTLEMLQRTANSVLNNASQGLLTNRLIDDHKPSDGKDPYYKHRCRYCGKVFGSDSALQIHIRSHTGERPFKCNICGNRFTTKGNLKVHFQRHAGRFPHVKMNPHPVPEHLDKFHPPLLAQLGEMKDYPTPPTGPPNPFSPLPGGPTLPPYRLPGPPPSLDLHRPFNLLNLARQTREEQPENLSMSEPRSSPDPLERSFAQKLEATTRMDVDDALRPSPFDPRRENSLIPEPMRDEVIMAEEGQSSDSNDIKPEDPIEEEKRFESEKEFEPEKTIEEEKSTGTESEKNFDEDKFPSEKTFDEDKPLTEENRYEEERENVFDTENKSESESKFESEGQFQDEHETPKESFQDSQDARSMTDEKSPEPEISGDQSPLDIRVRTEMELKDSEESVRTKEEPDMETSDTRSTSSDQPTDLRMRPDFRPLGMPTIPFSGPRLPINFPFLPGLHAPFPGPMGPPPPGLPVPHGIDPSKDPNIYTNLLPKPGSTDNSWEALIEVQKTSETMKLEQLVNNIENKLTDPNQCVICHRVLSCKSALQMHYRTHTGERPFKCKICGRAFTTKGNLKTHMGVHRAKPPMRMLHQCPVCHKKYTNALVLQQHIRQHTGEPTDLSPEQIAAAEVRDFPHLHTPTSLPHLMSSGFPLPPPPLQGFPPLPLHLRYQLSPEAMRHRELMESEERNAEEEKYLRPFSTSSRSSSTGSAEQRTAEDLTMRSREDSFNGMTSPRVSVSPTPSDYSDIGERSHDASGIDTHVSQLELQLGGSISPAVSTGSQEGGPSLPLDLAPRPHPSLYSPFGLFPPPLTTAPMTPITHSIPGLNHLYLPNIPGRGNTTCQICFKTFACQSALEIHIRSHTKERPFKCTICDRGFSTKQHMLTHKIRDGCRDPHDIGKANGTDSSCPLPISLSSPLPATLASPLPSSLASPLPPSLTSPLPSSLASPLPHPLASPLSSLASLASPLPPSLMSPLPSSLASPLPSSLASPLQASLSSPLPASIPSPLPPTLPPAAVAAALLHQAREEEKMVDSRLKREREGENVLPVPKRPSGPGGEGDVVEGGGSPGGEQQQQQQQQATPSPIPCPSPAPERRFGKNGVVKAALSVTWRLPHHSPSPLQPQPSSPMPSPNSSPGQISQPPNLTLHAAIAPASQPASPHLTPVPS</sequence>
<evidence type="ECO:0000256" key="1">
    <source>
        <dbReference type="ARBA" id="ARBA00004123"/>
    </source>
</evidence>
<proteinExistence type="inferred from homology"/>
<keyword evidence="4" id="KW-0677">Repeat</keyword>
<evidence type="ECO:0000256" key="6">
    <source>
        <dbReference type="ARBA" id="ARBA00022833"/>
    </source>
</evidence>
<feature type="region of interest" description="Disordered" evidence="15">
    <location>
        <begin position="1288"/>
        <end position="1316"/>
    </location>
</feature>
<reference evidence="17" key="1">
    <citation type="submission" date="2023-11" db="EMBL/GenBank/DDBJ databases">
        <title>Genome assemblies of two species of porcelain crab, Petrolisthes cinctipes and Petrolisthes manimaculis (Anomura: Porcellanidae).</title>
        <authorList>
            <person name="Angst P."/>
        </authorList>
    </citation>
    <scope>NUCLEOTIDE SEQUENCE</scope>
    <source>
        <strain evidence="17">PB745_02</strain>
        <tissue evidence="17">Gill</tissue>
    </source>
</reference>
<feature type="compositionally biased region" description="Polar residues" evidence="15">
    <location>
        <begin position="93"/>
        <end position="106"/>
    </location>
</feature>
<evidence type="ECO:0000313" key="18">
    <source>
        <dbReference type="Proteomes" id="UP001292094"/>
    </source>
</evidence>
<dbReference type="PANTHER" id="PTHR23233:SF84">
    <property type="entry name" value="FI23031P1"/>
    <property type="match status" value="1"/>
</dbReference>
<evidence type="ECO:0000256" key="14">
    <source>
        <dbReference type="PROSITE-ProRule" id="PRU00042"/>
    </source>
</evidence>
<feature type="compositionally biased region" description="Low complexity" evidence="15">
    <location>
        <begin position="1016"/>
        <end position="1026"/>
    </location>
</feature>
<evidence type="ECO:0000256" key="8">
    <source>
        <dbReference type="ARBA" id="ARBA00023125"/>
    </source>
</evidence>
<keyword evidence="2" id="KW-0217">Developmental protein</keyword>
<evidence type="ECO:0000256" key="2">
    <source>
        <dbReference type="ARBA" id="ARBA00022473"/>
    </source>
</evidence>
<comment type="caution">
    <text evidence="17">The sequence shown here is derived from an EMBL/GenBank/DDBJ whole genome shotgun (WGS) entry which is preliminary data.</text>
</comment>
<dbReference type="PROSITE" id="PS50157">
    <property type="entry name" value="ZINC_FINGER_C2H2_2"/>
    <property type="match status" value="7"/>
</dbReference>
<dbReference type="FunFam" id="3.30.160.60:FF:000446">
    <property type="entry name" value="Zinc finger protein"/>
    <property type="match status" value="1"/>
</dbReference>
<dbReference type="PROSITE" id="PS00028">
    <property type="entry name" value="ZINC_FINGER_C2H2_1"/>
    <property type="match status" value="6"/>
</dbReference>
<dbReference type="GO" id="GO:0000978">
    <property type="term" value="F:RNA polymerase II cis-regulatory region sequence-specific DNA binding"/>
    <property type="evidence" value="ECO:0007669"/>
    <property type="project" value="TreeGrafter"/>
</dbReference>
<keyword evidence="9" id="KW-0804">Transcription</keyword>
<dbReference type="FunFam" id="3.30.160.60:FF:002027">
    <property type="entry name" value="Blast:Sal-like protein 3"/>
    <property type="match status" value="1"/>
</dbReference>
<feature type="domain" description="C2H2-type" evidence="16">
    <location>
        <begin position="908"/>
        <end position="935"/>
    </location>
</feature>
<feature type="compositionally biased region" description="Low complexity" evidence="15">
    <location>
        <begin position="1386"/>
        <end position="1395"/>
    </location>
</feature>
<evidence type="ECO:0000313" key="17">
    <source>
        <dbReference type="EMBL" id="KAK4290122.1"/>
    </source>
</evidence>
<feature type="region of interest" description="Disordered" evidence="15">
    <location>
        <begin position="204"/>
        <end position="308"/>
    </location>
</feature>
<feature type="compositionally biased region" description="Basic and acidic residues" evidence="15">
    <location>
        <begin position="576"/>
        <end position="692"/>
    </location>
</feature>
<feature type="region of interest" description="Disordered" evidence="15">
    <location>
        <begin position="1344"/>
        <end position="1482"/>
    </location>
</feature>
<dbReference type="FunFam" id="3.30.160.60:FF:000025">
    <property type="entry name" value="Spalt-like transcription factor 1"/>
    <property type="match status" value="1"/>
</dbReference>
<feature type="region of interest" description="Disordered" evidence="15">
    <location>
        <begin position="1241"/>
        <end position="1267"/>
    </location>
</feature>
<gene>
    <name evidence="17" type="ORF">Pmani_036964</name>
</gene>
<feature type="compositionally biased region" description="Basic and acidic residues" evidence="15">
    <location>
        <begin position="48"/>
        <end position="64"/>
    </location>
</feature>
<dbReference type="InterPro" id="IPR013087">
    <property type="entry name" value="Znf_C2H2_type"/>
</dbReference>
<feature type="compositionally biased region" description="Low complexity" evidence="15">
    <location>
        <begin position="284"/>
        <end position="296"/>
    </location>
</feature>
<dbReference type="Proteomes" id="UP001292094">
    <property type="component" value="Unassembled WGS sequence"/>
</dbReference>
<evidence type="ECO:0000256" key="4">
    <source>
        <dbReference type="ARBA" id="ARBA00022737"/>
    </source>
</evidence>
<keyword evidence="3" id="KW-0479">Metal-binding</keyword>
<feature type="compositionally biased region" description="Basic and acidic residues" evidence="15">
    <location>
        <begin position="532"/>
        <end position="564"/>
    </location>
</feature>
<feature type="compositionally biased region" description="Low complexity" evidence="15">
    <location>
        <begin position="1289"/>
        <end position="1316"/>
    </location>
</feature>
<dbReference type="InterPro" id="IPR036236">
    <property type="entry name" value="Znf_C2H2_sf"/>
</dbReference>
<evidence type="ECO:0000256" key="13">
    <source>
        <dbReference type="ARBA" id="ARBA00071947"/>
    </source>
</evidence>
<evidence type="ECO:0000256" key="10">
    <source>
        <dbReference type="ARBA" id="ARBA00023242"/>
    </source>
</evidence>
<evidence type="ECO:0000256" key="7">
    <source>
        <dbReference type="ARBA" id="ARBA00023015"/>
    </source>
</evidence>
<keyword evidence="7" id="KW-0805">Transcription regulation</keyword>
<name>A0AAE1NJ51_9EUCA</name>
<feature type="compositionally biased region" description="Pro residues" evidence="15">
    <location>
        <begin position="1435"/>
        <end position="1448"/>
    </location>
</feature>
<dbReference type="GO" id="GO:0048731">
    <property type="term" value="P:system development"/>
    <property type="evidence" value="ECO:0007669"/>
    <property type="project" value="UniProtKB-ARBA"/>
</dbReference>
<evidence type="ECO:0000256" key="3">
    <source>
        <dbReference type="ARBA" id="ARBA00022723"/>
    </source>
</evidence>
<feature type="domain" description="C2H2-type" evidence="16">
    <location>
        <begin position="1156"/>
        <end position="1183"/>
    </location>
</feature>
<dbReference type="PANTHER" id="PTHR23233">
    <property type="entry name" value="SAL-LIKE PROTEIN"/>
    <property type="match status" value="1"/>
</dbReference>
<feature type="compositionally biased region" description="Gly residues" evidence="15">
    <location>
        <begin position="1370"/>
        <end position="1385"/>
    </location>
</feature>
<feature type="compositionally biased region" description="Basic and acidic residues" evidence="15">
    <location>
        <begin position="704"/>
        <end position="724"/>
    </location>
</feature>
<evidence type="ECO:0000256" key="11">
    <source>
        <dbReference type="ARBA" id="ARBA00038474"/>
    </source>
</evidence>
<feature type="region of interest" description="Disordered" evidence="15">
    <location>
        <begin position="998"/>
        <end position="1071"/>
    </location>
</feature>
<dbReference type="EMBL" id="JAWZYT010005602">
    <property type="protein sequence ID" value="KAK4290122.1"/>
    <property type="molecule type" value="Genomic_DNA"/>
</dbReference>
<feature type="region of interest" description="Disordered" evidence="15">
    <location>
        <begin position="25"/>
        <end position="108"/>
    </location>
</feature>
<feature type="compositionally biased region" description="Basic and acidic residues" evidence="15">
    <location>
        <begin position="217"/>
        <end position="230"/>
    </location>
</feature>
<dbReference type="SUPFAM" id="SSF57667">
    <property type="entry name" value="beta-beta-alpha zinc fingers"/>
    <property type="match status" value="4"/>
</dbReference>
<keyword evidence="10" id="KW-0539">Nucleus</keyword>
<dbReference type="InterPro" id="IPR051565">
    <property type="entry name" value="Sal_C2H2-zinc-finger"/>
</dbReference>
<evidence type="ECO:0000259" key="16">
    <source>
        <dbReference type="PROSITE" id="PS50157"/>
    </source>
</evidence>
<dbReference type="FunFam" id="3.30.160.60:FF:000291">
    <property type="entry name" value="Spalt-like transcription factor 4"/>
    <property type="match status" value="1"/>
</dbReference>
<feature type="compositionally biased region" description="Low complexity" evidence="15">
    <location>
        <begin position="1464"/>
        <end position="1475"/>
    </location>
</feature>
<feature type="compositionally biased region" description="Pro residues" evidence="15">
    <location>
        <begin position="232"/>
        <end position="247"/>
    </location>
</feature>
<comment type="subcellular location">
    <subcellularLocation>
        <location evidence="1">Nucleus</location>
    </subcellularLocation>
</comment>
<protein>
    <recommendedName>
        <fullName evidence="13">Homeotic protein spalt-major</fullName>
    </recommendedName>
</protein>
<feature type="region of interest" description="Disordered" evidence="15">
    <location>
        <begin position="450"/>
        <end position="485"/>
    </location>
</feature>
<dbReference type="FunFam" id="3.30.160.60:FF:000708">
    <property type="entry name" value="Sal-like protein 1"/>
    <property type="match status" value="1"/>
</dbReference>
<feature type="compositionally biased region" description="Low complexity" evidence="15">
    <location>
        <begin position="1048"/>
        <end position="1059"/>
    </location>
</feature>
<accession>A0AAE1NJ51</accession>
<evidence type="ECO:0000256" key="5">
    <source>
        <dbReference type="ARBA" id="ARBA00022771"/>
    </source>
</evidence>
<feature type="compositionally biased region" description="Basic and acidic residues" evidence="15">
    <location>
        <begin position="998"/>
        <end position="1012"/>
    </location>
</feature>
<feature type="compositionally biased region" description="Low complexity" evidence="15">
    <location>
        <begin position="1255"/>
        <end position="1267"/>
    </location>
</feature>
<keyword evidence="6" id="KW-0862">Zinc</keyword>
<keyword evidence="5 14" id="KW-0863">Zinc-finger</keyword>
<keyword evidence="18" id="KW-1185">Reference proteome</keyword>
<feature type="compositionally biased region" description="Low complexity" evidence="15">
    <location>
        <begin position="248"/>
        <end position="258"/>
    </location>
</feature>
<feature type="compositionally biased region" description="Polar residues" evidence="15">
    <location>
        <begin position="272"/>
        <end position="283"/>
    </location>
</feature>
<evidence type="ECO:0000256" key="15">
    <source>
        <dbReference type="SAM" id="MobiDB-lite"/>
    </source>
</evidence>
<dbReference type="Pfam" id="PF00096">
    <property type="entry name" value="zf-C2H2"/>
    <property type="match status" value="3"/>
</dbReference>
<feature type="domain" description="C2H2-type" evidence="16">
    <location>
        <begin position="848"/>
        <end position="875"/>
    </location>
</feature>
<feature type="compositionally biased region" description="Basic and acidic residues" evidence="15">
    <location>
        <begin position="1344"/>
        <end position="1359"/>
    </location>
</feature>
<feature type="compositionally biased region" description="Basic and acidic residues" evidence="15">
    <location>
        <begin position="1030"/>
        <end position="1043"/>
    </location>
</feature>